<feature type="transmembrane region" description="Helical" evidence="7">
    <location>
        <begin position="37"/>
        <end position="56"/>
    </location>
</feature>
<dbReference type="EMBL" id="JACXVP010000011">
    <property type="protein sequence ID" value="KAG5578251.1"/>
    <property type="molecule type" value="Genomic_DNA"/>
</dbReference>
<protein>
    <recommendedName>
        <fullName evidence="8">Protein kinase domain-containing protein</fullName>
    </recommendedName>
</protein>
<comment type="caution">
    <text evidence="9">The sequence shown here is derived from an EMBL/GenBank/DDBJ whole genome shotgun (WGS) entry which is preliminary data.</text>
</comment>
<evidence type="ECO:0000256" key="5">
    <source>
        <dbReference type="ARBA" id="ARBA00022989"/>
    </source>
</evidence>
<dbReference type="Pfam" id="PF00560">
    <property type="entry name" value="LRR_1"/>
    <property type="match status" value="1"/>
</dbReference>
<comment type="subcellular location">
    <subcellularLocation>
        <location evidence="1">Membrane</location>
    </subcellularLocation>
</comment>
<evidence type="ECO:0000256" key="4">
    <source>
        <dbReference type="ARBA" id="ARBA00022737"/>
    </source>
</evidence>
<dbReference type="PROSITE" id="PS51450">
    <property type="entry name" value="LRR"/>
    <property type="match status" value="1"/>
</dbReference>
<dbReference type="OrthoDB" id="1890790at2759"/>
<dbReference type="InterPro" id="IPR013210">
    <property type="entry name" value="LRR_N_plant-typ"/>
</dbReference>
<dbReference type="PROSITE" id="PS50011">
    <property type="entry name" value="PROTEIN_KINASE_DOM"/>
    <property type="match status" value="1"/>
</dbReference>
<proteinExistence type="predicted"/>
<dbReference type="InterPro" id="IPR032675">
    <property type="entry name" value="LRR_dom_sf"/>
</dbReference>
<dbReference type="InterPro" id="IPR046959">
    <property type="entry name" value="PRK1-6/SRF4-like"/>
</dbReference>
<keyword evidence="6 7" id="KW-0472">Membrane</keyword>
<evidence type="ECO:0000256" key="2">
    <source>
        <dbReference type="ARBA" id="ARBA00022614"/>
    </source>
</evidence>
<name>A0A9J5WQM0_SOLCO</name>
<feature type="domain" description="Protein kinase" evidence="8">
    <location>
        <begin position="384"/>
        <end position="655"/>
    </location>
</feature>
<dbReference type="Pfam" id="PF13855">
    <property type="entry name" value="LRR_8"/>
    <property type="match status" value="1"/>
</dbReference>
<keyword evidence="10" id="KW-1185">Reference proteome</keyword>
<dbReference type="InterPro" id="IPR001611">
    <property type="entry name" value="Leu-rich_rpt"/>
</dbReference>
<dbReference type="SUPFAM" id="SSF52058">
    <property type="entry name" value="L domain-like"/>
    <property type="match status" value="1"/>
</dbReference>
<dbReference type="GO" id="GO:0016020">
    <property type="term" value="C:membrane"/>
    <property type="evidence" value="ECO:0007669"/>
    <property type="project" value="UniProtKB-SubCell"/>
</dbReference>
<dbReference type="Gene3D" id="3.30.200.20">
    <property type="entry name" value="Phosphorylase Kinase, domain 1"/>
    <property type="match status" value="1"/>
</dbReference>
<dbReference type="Pfam" id="PF07714">
    <property type="entry name" value="PK_Tyr_Ser-Thr"/>
    <property type="match status" value="1"/>
</dbReference>
<dbReference type="InterPro" id="IPR003591">
    <property type="entry name" value="Leu-rich_rpt_typical-subtyp"/>
</dbReference>
<evidence type="ECO:0000259" key="8">
    <source>
        <dbReference type="PROSITE" id="PS50011"/>
    </source>
</evidence>
<dbReference type="AlphaFoldDB" id="A0A9J5WQM0"/>
<evidence type="ECO:0000313" key="9">
    <source>
        <dbReference type="EMBL" id="KAG5578251.1"/>
    </source>
</evidence>
<dbReference type="Gene3D" id="1.10.510.10">
    <property type="entry name" value="Transferase(Phosphotransferase) domain 1"/>
    <property type="match status" value="1"/>
</dbReference>
<evidence type="ECO:0000313" key="10">
    <source>
        <dbReference type="Proteomes" id="UP000824120"/>
    </source>
</evidence>
<feature type="transmembrane region" description="Helical" evidence="7">
    <location>
        <begin position="295"/>
        <end position="316"/>
    </location>
</feature>
<keyword evidence="2" id="KW-0433">Leucine-rich repeat</keyword>
<accession>A0A9J5WQM0</accession>
<dbReference type="GO" id="GO:0050832">
    <property type="term" value="P:defense response to fungus"/>
    <property type="evidence" value="ECO:0007669"/>
    <property type="project" value="UniProtKB-ARBA"/>
</dbReference>
<dbReference type="Proteomes" id="UP000824120">
    <property type="component" value="Chromosome 11"/>
</dbReference>
<dbReference type="Gene3D" id="3.80.10.10">
    <property type="entry name" value="Ribonuclease Inhibitor"/>
    <property type="match status" value="2"/>
</dbReference>
<reference evidence="9 10" key="1">
    <citation type="submission" date="2020-09" db="EMBL/GenBank/DDBJ databases">
        <title>De no assembly of potato wild relative species, Solanum commersonii.</title>
        <authorList>
            <person name="Cho K."/>
        </authorList>
    </citation>
    <scope>NUCLEOTIDE SEQUENCE [LARGE SCALE GENOMIC DNA]</scope>
    <source>
        <strain evidence="9">LZ3.2</strain>
        <tissue evidence="9">Leaf</tissue>
    </source>
</reference>
<dbReference type="GO" id="GO:0004672">
    <property type="term" value="F:protein kinase activity"/>
    <property type="evidence" value="ECO:0007669"/>
    <property type="project" value="InterPro"/>
</dbReference>
<keyword evidence="4" id="KW-0677">Repeat</keyword>
<evidence type="ECO:0000256" key="3">
    <source>
        <dbReference type="ARBA" id="ARBA00022692"/>
    </source>
</evidence>
<organism evidence="9 10">
    <name type="scientific">Solanum commersonii</name>
    <name type="common">Commerson's wild potato</name>
    <name type="synonym">Commerson's nightshade</name>
    <dbReference type="NCBI Taxonomy" id="4109"/>
    <lineage>
        <taxon>Eukaryota</taxon>
        <taxon>Viridiplantae</taxon>
        <taxon>Streptophyta</taxon>
        <taxon>Embryophyta</taxon>
        <taxon>Tracheophyta</taxon>
        <taxon>Spermatophyta</taxon>
        <taxon>Magnoliopsida</taxon>
        <taxon>eudicotyledons</taxon>
        <taxon>Gunneridae</taxon>
        <taxon>Pentapetalae</taxon>
        <taxon>asterids</taxon>
        <taxon>lamiids</taxon>
        <taxon>Solanales</taxon>
        <taxon>Solanaceae</taxon>
        <taxon>Solanoideae</taxon>
        <taxon>Solaneae</taxon>
        <taxon>Solanum</taxon>
    </lineage>
</organism>
<dbReference type="SUPFAM" id="SSF56112">
    <property type="entry name" value="Protein kinase-like (PK-like)"/>
    <property type="match status" value="1"/>
</dbReference>
<dbReference type="InterPro" id="IPR000719">
    <property type="entry name" value="Prot_kinase_dom"/>
</dbReference>
<dbReference type="PANTHER" id="PTHR48007">
    <property type="entry name" value="LEUCINE-RICH REPEAT RECEPTOR-LIKE PROTEIN KINASE PXC1"/>
    <property type="match status" value="1"/>
</dbReference>
<gene>
    <name evidence="9" type="ORF">H5410_058385</name>
</gene>
<evidence type="ECO:0000256" key="1">
    <source>
        <dbReference type="ARBA" id="ARBA00004370"/>
    </source>
</evidence>
<evidence type="ECO:0000256" key="7">
    <source>
        <dbReference type="SAM" id="Phobius"/>
    </source>
</evidence>
<dbReference type="InterPro" id="IPR011009">
    <property type="entry name" value="Kinase-like_dom_sf"/>
</dbReference>
<keyword evidence="3 7" id="KW-0812">Transmembrane</keyword>
<dbReference type="PANTHER" id="PTHR48007:SF53">
    <property type="entry name" value="OS01G0711200 PROTEIN"/>
    <property type="match status" value="1"/>
</dbReference>
<dbReference type="InterPro" id="IPR001245">
    <property type="entry name" value="Ser-Thr/Tyr_kinase_cat_dom"/>
</dbReference>
<dbReference type="SMART" id="SM00369">
    <property type="entry name" value="LRR_TYP"/>
    <property type="match status" value="2"/>
</dbReference>
<dbReference type="GO" id="GO:0005524">
    <property type="term" value="F:ATP binding"/>
    <property type="evidence" value="ECO:0007669"/>
    <property type="project" value="InterPro"/>
</dbReference>
<evidence type="ECO:0000256" key="6">
    <source>
        <dbReference type="ARBA" id="ARBA00023136"/>
    </source>
</evidence>
<sequence length="664" mass="75263">MSTSQYNYFTFFFLQKKKKTEQKQSTQKMAALFPNQFSLSTILSFSLFISVFFFTVSHSDDFSVLLAFKSRADTSNFLTSWSRNAPCSSWIGVKCHPITRRVVKIVLNHLNLTGSIHPLIHLTQIRHLSLHHNSLSSIPKFDFWPNLKHVYLSHNKFSGEFPSGIYHLKRLRRLDLSFNEFSGEIPVKELNQLPHLITLRLEFNSLSGSLGADEKKTVASVKEFNVSGNNFSGKIPNWLSKFPVAAFTGNVRLCGYPLRTICPSETVDSNPTVMSTPNSQFSFLNQRKKNLSENMFLLIVTLDAIGVMMTVLVITWCCYYRKKNQESEIDRLRKTNRKYNNQDASSSSLYHSFEYGIKKTSDQFATMVCFEGCKGFNKVDDLLKASAEMLGKGSVGTSYKVAILDNGDVVVVKRVIEKLKKMKDVDGFLRLIGNLRHTNVVPLRAYYSSKEELLLVYDFLPNGSLHNLLHGNRGPGRTPLDWTTRLKYALGAAKGLSFLHSYNKTKICHGNFTSSNILIDHNGNACISDICLHLLLQMPISSNNGYKAPELSTQNNVNTNQNPRNFSQKSDVYSFGVVLLEILTGKIATSEGETSLAKWIQSVVNKEWTWDVFDFELARYKEREDEMVALLKVAMACLVASPKDRPKMIVVEEMIEDIAKKENK</sequence>
<keyword evidence="5 7" id="KW-1133">Transmembrane helix</keyword>
<dbReference type="Pfam" id="PF08263">
    <property type="entry name" value="LRRNT_2"/>
    <property type="match status" value="1"/>
</dbReference>